<dbReference type="NCBIfam" id="NF033587">
    <property type="entry name" value="transpos_IS6"/>
    <property type="match status" value="1"/>
</dbReference>
<dbReference type="GO" id="GO:0003677">
    <property type="term" value="F:DNA binding"/>
    <property type="evidence" value="ECO:0007669"/>
    <property type="project" value="UniProtKB-KW"/>
</dbReference>
<dbReference type="AlphaFoldDB" id="A0A3B0YB51"/>
<dbReference type="InterPro" id="IPR036397">
    <property type="entry name" value="RNaseH_sf"/>
</dbReference>
<dbReference type="InterPro" id="IPR047930">
    <property type="entry name" value="Transpos_IS6"/>
</dbReference>
<evidence type="ECO:0000256" key="1">
    <source>
        <dbReference type="ARBA" id="ARBA00002286"/>
    </source>
</evidence>
<accession>A0A3B0YB51</accession>
<comment type="function">
    <text evidence="1">Involved in the transposition of the insertion sequence.</text>
</comment>
<protein>
    <submittedName>
        <fullName evidence="6">Mobile element protein</fullName>
    </submittedName>
</protein>
<feature type="domain" description="DDE" evidence="5">
    <location>
        <begin position="22"/>
        <end position="154"/>
    </location>
</feature>
<gene>
    <name evidence="6" type="ORF">MNBD_GAMMA12-2184</name>
</gene>
<evidence type="ECO:0000313" key="6">
    <source>
        <dbReference type="EMBL" id="VAW73533.1"/>
    </source>
</evidence>
<dbReference type="PANTHER" id="PTHR35528">
    <property type="entry name" value="BLL1675 PROTEIN"/>
    <property type="match status" value="1"/>
</dbReference>
<dbReference type="Pfam" id="PF13610">
    <property type="entry name" value="DDE_Tnp_IS240"/>
    <property type="match status" value="1"/>
</dbReference>
<evidence type="ECO:0000259" key="5">
    <source>
        <dbReference type="Pfam" id="PF13610"/>
    </source>
</evidence>
<keyword evidence="4" id="KW-0233">DNA recombination</keyword>
<keyword evidence="2" id="KW-0815">Transposition</keyword>
<dbReference type="InterPro" id="IPR052183">
    <property type="entry name" value="IS_Transposase"/>
</dbReference>
<dbReference type="EMBL" id="UOFL01000045">
    <property type="protein sequence ID" value="VAW73533.1"/>
    <property type="molecule type" value="Genomic_DNA"/>
</dbReference>
<organism evidence="6">
    <name type="scientific">hydrothermal vent metagenome</name>
    <dbReference type="NCBI Taxonomy" id="652676"/>
    <lineage>
        <taxon>unclassified sequences</taxon>
        <taxon>metagenomes</taxon>
        <taxon>ecological metagenomes</taxon>
    </lineage>
</organism>
<proteinExistence type="predicted"/>
<dbReference type="PANTHER" id="PTHR35528:SF3">
    <property type="entry name" value="BLL1675 PROTEIN"/>
    <property type="match status" value="1"/>
</dbReference>
<dbReference type="InterPro" id="IPR012337">
    <property type="entry name" value="RNaseH-like_sf"/>
</dbReference>
<dbReference type="InterPro" id="IPR032874">
    <property type="entry name" value="DDE_dom"/>
</dbReference>
<dbReference type="SUPFAM" id="SSF53098">
    <property type="entry name" value="Ribonuclease H-like"/>
    <property type="match status" value="1"/>
</dbReference>
<dbReference type="GO" id="GO:0006310">
    <property type="term" value="P:DNA recombination"/>
    <property type="evidence" value="ECO:0007669"/>
    <property type="project" value="UniProtKB-KW"/>
</dbReference>
<sequence length="176" mass="20571">MGRSLSPALGKAFHKKKKRAGSRWRLDETYIKVKGQWRYYYRAVDKKNSVLDFLLTAKFDKKATLHFLCKAIGRNRQPSLINIDKTGANKAGIKSYNNETHRRLNISQCKYLNSIIEQDHRFIKRKTKLMLGFNSFTVAQKHWLVLSLFVCLRKDKCKKMRDEVLSPADQFYALAP</sequence>
<reference evidence="6" key="1">
    <citation type="submission" date="2018-06" db="EMBL/GenBank/DDBJ databases">
        <authorList>
            <person name="Zhirakovskaya E."/>
        </authorList>
    </citation>
    <scope>NUCLEOTIDE SEQUENCE</scope>
</reference>
<evidence type="ECO:0000256" key="2">
    <source>
        <dbReference type="ARBA" id="ARBA00022578"/>
    </source>
</evidence>
<dbReference type="Gene3D" id="3.30.420.10">
    <property type="entry name" value="Ribonuclease H-like superfamily/Ribonuclease H"/>
    <property type="match status" value="1"/>
</dbReference>
<keyword evidence="3" id="KW-0238">DNA-binding</keyword>
<dbReference type="GO" id="GO:0032196">
    <property type="term" value="P:transposition"/>
    <property type="evidence" value="ECO:0007669"/>
    <property type="project" value="UniProtKB-KW"/>
</dbReference>
<name>A0A3B0YB51_9ZZZZ</name>
<evidence type="ECO:0000256" key="4">
    <source>
        <dbReference type="ARBA" id="ARBA00023172"/>
    </source>
</evidence>
<evidence type="ECO:0000256" key="3">
    <source>
        <dbReference type="ARBA" id="ARBA00023125"/>
    </source>
</evidence>